<dbReference type="Gene3D" id="3.40.50.11210">
    <property type="entry name" value="Rap/Ran-GAP"/>
    <property type="match status" value="1"/>
</dbReference>
<evidence type="ECO:0000256" key="2">
    <source>
        <dbReference type="SAM" id="MobiDB-lite"/>
    </source>
</evidence>
<keyword evidence="1" id="KW-0343">GTPase activation</keyword>
<feature type="compositionally biased region" description="Polar residues" evidence="2">
    <location>
        <begin position="710"/>
        <end position="725"/>
    </location>
</feature>
<dbReference type="EMBL" id="JASPKY010000516">
    <property type="protein sequence ID" value="KAK9694343.1"/>
    <property type="molecule type" value="Genomic_DNA"/>
</dbReference>
<dbReference type="Proteomes" id="UP001458880">
    <property type="component" value="Unassembled WGS sequence"/>
</dbReference>
<feature type="region of interest" description="Disordered" evidence="2">
    <location>
        <begin position="570"/>
        <end position="598"/>
    </location>
</feature>
<keyword evidence="5" id="KW-1185">Reference proteome</keyword>
<dbReference type="GO" id="GO:0005096">
    <property type="term" value="F:GTPase activator activity"/>
    <property type="evidence" value="ECO:0007669"/>
    <property type="project" value="UniProtKB-KW"/>
</dbReference>
<dbReference type="PANTHER" id="PTHR10063:SF11">
    <property type="entry name" value="RHO GTPASE-ACTIVATING PROTEIN CG5521-RELATED"/>
    <property type="match status" value="1"/>
</dbReference>
<dbReference type="GO" id="GO:0051056">
    <property type="term" value="P:regulation of small GTPase mediated signal transduction"/>
    <property type="evidence" value="ECO:0007669"/>
    <property type="project" value="InterPro"/>
</dbReference>
<feature type="compositionally biased region" description="Polar residues" evidence="2">
    <location>
        <begin position="589"/>
        <end position="598"/>
    </location>
</feature>
<dbReference type="PANTHER" id="PTHR10063">
    <property type="entry name" value="TUBERIN"/>
    <property type="match status" value="1"/>
</dbReference>
<feature type="region of interest" description="Disordered" evidence="2">
    <location>
        <begin position="706"/>
        <end position="727"/>
    </location>
</feature>
<gene>
    <name evidence="4" type="ORF">QE152_g33617</name>
</gene>
<accession>A0AAW1IWC9</accession>
<evidence type="ECO:0000256" key="1">
    <source>
        <dbReference type="ARBA" id="ARBA00022468"/>
    </source>
</evidence>
<dbReference type="SUPFAM" id="SSF111347">
    <property type="entry name" value="Rap/Ran-GAP"/>
    <property type="match status" value="1"/>
</dbReference>
<dbReference type="Pfam" id="PF02145">
    <property type="entry name" value="Rap_GAP"/>
    <property type="match status" value="1"/>
</dbReference>
<evidence type="ECO:0000313" key="5">
    <source>
        <dbReference type="Proteomes" id="UP001458880"/>
    </source>
</evidence>
<comment type="caution">
    <text evidence="4">The sequence shown here is derived from an EMBL/GenBank/DDBJ whole genome shotgun (WGS) entry which is preliminary data.</text>
</comment>
<organism evidence="4 5">
    <name type="scientific">Popillia japonica</name>
    <name type="common">Japanese beetle</name>
    <dbReference type="NCBI Taxonomy" id="7064"/>
    <lineage>
        <taxon>Eukaryota</taxon>
        <taxon>Metazoa</taxon>
        <taxon>Ecdysozoa</taxon>
        <taxon>Arthropoda</taxon>
        <taxon>Hexapoda</taxon>
        <taxon>Insecta</taxon>
        <taxon>Pterygota</taxon>
        <taxon>Neoptera</taxon>
        <taxon>Endopterygota</taxon>
        <taxon>Coleoptera</taxon>
        <taxon>Polyphaga</taxon>
        <taxon>Scarabaeiformia</taxon>
        <taxon>Scarabaeidae</taxon>
        <taxon>Rutelinae</taxon>
        <taxon>Popillia</taxon>
    </lineage>
</organism>
<dbReference type="InterPro" id="IPR035974">
    <property type="entry name" value="Rap/Ran-GAP_sf"/>
</dbReference>
<dbReference type="PROSITE" id="PS50085">
    <property type="entry name" value="RAPGAP"/>
    <property type="match status" value="1"/>
</dbReference>
<dbReference type="InterPro" id="IPR027107">
    <property type="entry name" value="Tuberin/Ral-act_asu"/>
</dbReference>
<dbReference type="AlphaFoldDB" id="A0AAW1IWC9"/>
<reference evidence="4 5" key="1">
    <citation type="journal article" date="2024" name="BMC Genomics">
        <title>De novo assembly and annotation of Popillia japonica's genome with initial clues to its potential as an invasive pest.</title>
        <authorList>
            <person name="Cucini C."/>
            <person name="Boschi S."/>
            <person name="Funari R."/>
            <person name="Cardaioli E."/>
            <person name="Iannotti N."/>
            <person name="Marturano G."/>
            <person name="Paoli F."/>
            <person name="Bruttini M."/>
            <person name="Carapelli A."/>
            <person name="Frati F."/>
            <person name="Nardi F."/>
        </authorList>
    </citation>
    <scope>NUCLEOTIDE SEQUENCE [LARGE SCALE GENOMIC DNA]</scope>
    <source>
        <strain evidence="4">DMR45628</strain>
    </source>
</reference>
<dbReference type="GO" id="GO:0005634">
    <property type="term" value="C:nucleus"/>
    <property type="evidence" value="ECO:0007669"/>
    <property type="project" value="InterPro"/>
</dbReference>
<dbReference type="GO" id="GO:0005737">
    <property type="term" value="C:cytoplasm"/>
    <property type="evidence" value="ECO:0007669"/>
    <property type="project" value="TreeGrafter"/>
</dbReference>
<evidence type="ECO:0000313" key="4">
    <source>
        <dbReference type="EMBL" id="KAK9694343.1"/>
    </source>
</evidence>
<protein>
    <submittedName>
        <fullName evidence="4">Rap/ran-GAP</fullName>
    </submittedName>
</protein>
<feature type="compositionally biased region" description="Basic and acidic residues" evidence="2">
    <location>
        <begin position="25"/>
        <end position="42"/>
    </location>
</feature>
<feature type="compositionally biased region" description="Polar residues" evidence="2">
    <location>
        <begin position="570"/>
        <end position="579"/>
    </location>
</feature>
<name>A0AAW1IWC9_POPJA</name>
<feature type="region of interest" description="Disordered" evidence="2">
    <location>
        <begin position="24"/>
        <end position="56"/>
    </location>
</feature>
<feature type="domain" description="Rap-GAP" evidence="3">
    <location>
        <begin position="768"/>
        <end position="869"/>
    </location>
</feature>
<proteinExistence type="predicted"/>
<dbReference type="InterPro" id="IPR000331">
    <property type="entry name" value="Rap/Ran_GAP_dom"/>
</dbReference>
<sequence length="869" mass="95322">MMKKRHSLFNITFPTLRLTRQRRSHSLDNIRPLDNESTDRTRSPSPAPSSGIESTSIKDSPIQLEVIVSDAGIQDTSGEYRGVVCGGSVRGWLPDVAVILWRRMLGSLGDVNQISDPKLHAQVFEYLVKLTDTLIKIKLNQGVSPDNQSTPQPPELVPPLTLILPWCFEALALPDSFENGKLSALQLLCTVTLNCEPQHRGYLPHFYRALHLALISTKAPVYVALKHLGPRFLSLQLPGFSLLLLDLILACNVVLSSSDLSKTTPRSEAVSILGGLLSLPDDFTQLTVLEPTQNIQMVSCPDIKDHVVNILLRTGRREPAGMARCIALSALGIFVYRELTNQTLHPKVTDAMSVILLALKFAPEYGEKRATCLLLLVFNVLHKLITGDTANEESGLSQPSLNDDFDPNILLDNFEKPSPTSSSPVILLTKNPGSFADEIAAMPSSPTKSQQCHQAIVLCAKTILAHIVTHLGHFPMAIGAARLSSLVVEHDDVPNLTSDELSASIFTAPNIQLFMLNPNVIASLIELPALDLPGGGVTAGLSTANRQVRVLLRDLSGKACWDASILYRSPGSQHRTNPGNEDIAKSDSQKWQGASYSQPESLMIGNQSHLPQRAMRHRSPNVLPDTTNAAADLDQLDDLLQYLGHTSPECLESFDRKLNEPSQSPISYDLEQEAIGSVISERNMEVEYNRQSQFLEGMVAHPVVRPDSRLSATSSQSETSNQNRSIGDIDETKFQQCRLLFSQLGLTGWEHRKDLHLLSKTDRLLRELRNLDTQPCRETHKVAIIYVAPGQEDKNSILSNQGGSAAYEQFLASLAWEIELEGHTGFLGGLPRQGSTGLTAPYTATSFLEAIFHVATRMPGNSPEAVKII</sequence>
<evidence type="ECO:0000259" key="3">
    <source>
        <dbReference type="PROSITE" id="PS50085"/>
    </source>
</evidence>